<keyword evidence="4" id="KW-1185">Reference proteome</keyword>
<accession>A0A813DR77</accession>
<evidence type="ECO:0000313" key="4">
    <source>
        <dbReference type="Proteomes" id="UP000654075"/>
    </source>
</evidence>
<dbReference type="Proteomes" id="UP000654075">
    <property type="component" value="Unassembled WGS sequence"/>
</dbReference>
<protein>
    <submittedName>
        <fullName evidence="2">Uncharacterized protein</fullName>
    </submittedName>
</protein>
<dbReference type="OrthoDB" id="446823at2759"/>
<dbReference type="EMBL" id="CAJNNW010012022">
    <property type="protein sequence ID" value="CAE8653860.1"/>
    <property type="molecule type" value="Genomic_DNA"/>
</dbReference>
<proteinExistence type="predicted"/>
<evidence type="ECO:0000256" key="1">
    <source>
        <dbReference type="SAM" id="MobiDB-lite"/>
    </source>
</evidence>
<dbReference type="Proteomes" id="UP000626109">
    <property type="component" value="Unassembled WGS sequence"/>
</dbReference>
<reference evidence="2" key="1">
    <citation type="submission" date="2021-02" db="EMBL/GenBank/DDBJ databases">
        <authorList>
            <person name="Dougan E. K."/>
            <person name="Rhodes N."/>
            <person name="Thang M."/>
            <person name="Chan C."/>
        </authorList>
    </citation>
    <scope>NUCLEOTIDE SEQUENCE</scope>
</reference>
<feature type="region of interest" description="Disordered" evidence="1">
    <location>
        <begin position="189"/>
        <end position="208"/>
    </location>
</feature>
<comment type="caution">
    <text evidence="2">The sequence shown here is derived from an EMBL/GenBank/DDBJ whole genome shotgun (WGS) entry which is preliminary data.</text>
</comment>
<organism evidence="2 4">
    <name type="scientific">Polarella glacialis</name>
    <name type="common">Dinoflagellate</name>
    <dbReference type="NCBI Taxonomy" id="89957"/>
    <lineage>
        <taxon>Eukaryota</taxon>
        <taxon>Sar</taxon>
        <taxon>Alveolata</taxon>
        <taxon>Dinophyceae</taxon>
        <taxon>Suessiales</taxon>
        <taxon>Suessiaceae</taxon>
        <taxon>Polarella</taxon>
    </lineage>
</organism>
<dbReference type="AlphaFoldDB" id="A0A813DR77"/>
<evidence type="ECO:0000313" key="2">
    <source>
        <dbReference type="EMBL" id="CAE8589043.1"/>
    </source>
</evidence>
<dbReference type="EMBL" id="CAJNNV010003453">
    <property type="protein sequence ID" value="CAE8589043.1"/>
    <property type="molecule type" value="Genomic_DNA"/>
</dbReference>
<sequence>MGLSPEHRPKWSPILAGKEGLKAEDVFLWMCFFCSNQYRIFKATNVDAGDLEKIFRTHVVSIGKVVALLDHWSAPQYLTRVWTIYEQYVAADLKVPMEFILPPQAGGTLVECFEQGRDGLLKVRASLTNVRVQDAQATFEKDKDTIMKLIQGGMGYDTVNAKVQDGILRWIMGEVEAYFRLLVESGTAPDVRPSAAQPPRASSRLRNAKDFGDTAGMVHEKAREQEAPPDEATRLAIEQIDSSIASMLEAKRMMLRRQAP</sequence>
<name>A0A813DR77_POLGL</name>
<gene>
    <name evidence="2" type="ORF">PGLA1383_LOCUS7823</name>
    <name evidence="3" type="ORF">PGLA2088_LOCUS10658</name>
</gene>
<evidence type="ECO:0000313" key="3">
    <source>
        <dbReference type="EMBL" id="CAE8653860.1"/>
    </source>
</evidence>